<dbReference type="AlphaFoldDB" id="A0A6J6I469"/>
<reference evidence="2" key="1">
    <citation type="submission" date="2020-05" db="EMBL/GenBank/DDBJ databases">
        <authorList>
            <person name="Chiriac C."/>
            <person name="Salcher M."/>
            <person name="Ghai R."/>
            <person name="Kavagutti S V."/>
        </authorList>
    </citation>
    <scope>NUCLEOTIDE SEQUENCE</scope>
</reference>
<evidence type="ECO:0000313" key="1">
    <source>
        <dbReference type="EMBL" id="CAB4371090.1"/>
    </source>
</evidence>
<protein>
    <submittedName>
        <fullName evidence="2">Unannotated protein</fullName>
    </submittedName>
</protein>
<name>A0A6J6I469_9ZZZZ</name>
<organism evidence="2">
    <name type="scientific">freshwater metagenome</name>
    <dbReference type="NCBI Taxonomy" id="449393"/>
    <lineage>
        <taxon>unclassified sequences</taxon>
        <taxon>metagenomes</taxon>
        <taxon>ecological metagenomes</taxon>
    </lineage>
</organism>
<dbReference type="EMBL" id="CAEZVH010000015">
    <property type="protein sequence ID" value="CAB4621261.1"/>
    <property type="molecule type" value="Genomic_DNA"/>
</dbReference>
<gene>
    <name evidence="2" type="ORF">UFOPK1951_00241</name>
    <name evidence="1" type="ORF">UFOPK4182_00374</name>
</gene>
<dbReference type="EMBL" id="CAEUNI010000026">
    <property type="protein sequence ID" value="CAB4371090.1"/>
    <property type="molecule type" value="Genomic_DNA"/>
</dbReference>
<proteinExistence type="predicted"/>
<evidence type="ECO:0000313" key="2">
    <source>
        <dbReference type="EMBL" id="CAB4621261.1"/>
    </source>
</evidence>
<accession>A0A6J6I469</accession>
<sequence length="193" mass="19597">MRKDLLAPMEDYMFTRTSHKVTAAVTAALLALALSACGGGTEADTTTAAEGEALVNTVEEEAQAKGAFDTAVVTPDKNSFTLTSPAKFTPGKFAAGQLPGQINQRFNITVSNGSAADLDLATLIIKGTTTAGTCVDIFDGDAKMDGAPQTPLAAGASISFAWGISCPGAPGDELTVVLTNNAVNIVEATGKLA</sequence>